<dbReference type="InterPro" id="IPR002711">
    <property type="entry name" value="HNH"/>
</dbReference>
<dbReference type="PANTHER" id="PTHR33877:SF2">
    <property type="entry name" value="OS07G0170200 PROTEIN"/>
    <property type="match status" value="1"/>
</dbReference>
<dbReference type="GO" id="GO:0008270">
    <property type="term" value="F:zinc ion binding"/>
    <property type="evidence" value="ECO:0007669"/>
    <property type="project" value="InterPro"/>
</dbReference>
<keyword evidence="2" id="KW-0255">Endonuclease</keyword>
<dbReference type="GO" id="GO:0003676">
    <property type="term" value="F:nucleic acid binding"/>
    <property type="evidence" value="ECO:0007669"/>
    <property type="project" value="InterPro"/>
</dbReference>
<dbReference type="RefSeq" id="WP_139928479.1">
    <property type="nucleotide sequence ID" value="NZ_CP040915.1"/>
</dbReference>
<evidence type="ECO:0000313" key="3">
    <source>
        <dbReference type="Proteomes" id="UP000314616"/>
    </source>
</evidence>
<keyword evidence="2" id="KW-0378">Hydrolase</keyword>
<sequence>MSKHSSAGSAWQAIRLRILQRDGYTCAYCGREADTVDHIVAKANGGTDDESNLIAACRTCNGYKQDRQQIRVPYVNTKWLTSV</sequence>
<dbReference type="Proteomes" id="UP000314616">
    <property type="component" value="Chromosome"/>
</dbReference>
<dbReference type="KEGG" id="gyu:FE374_09335"/>
<gene>
    <name evidence="2" type="ORF">FE374_09335</name>
</gene>
<dbReference type="GO" id="GO:0004519">
    <property type="term" value="F:endonuclease activity"/>
    <property type="evidence" value="ECO:0007669"/>
    <property type="project" value="UniProtKB-KW"/>
</dbReference>
<dbReference type="Gene3D" id="1.10.30.50">
    <property type="match status" value="1"/>
</dbReference>
<dbReference type="Pfam" id="PF01844">
    <property type="entry name" value="HNH"/>
    <property type="match status" value="1"/>
</dbReference>
<dbReference type="CDD" id="cd00085">
    <property type="entry name" value="HNHc"/>
    <property type="match status" value="1"/>
</dbReference>
<organism evidence="2 3">
    <name type="scientific">Georgenia yuyongxinii</name>
    <dbReference type="NCBI Taxonomy" id="2589797"/>
    <lineage>
        <taxon>Bacteria</taxon>
        <taxon>Bacillati</taxon>
        <taxon>Actinomycetota</taxon>
        <taxon>Actinomycetes</taxon>
        <taxon>Micrococcales</taxon>
        <taxon>Bogoriellaceae</taxon>
        <taxon>Georgenia</taxon>
    </lineage>
</organism>
<feature type="domain" description="HNH nuclease" evidence="1">
    <location>
        <begin position="13"/>
        <end position="62"/>
    </location>
</feature>
<reference evidence="2 3" key="1">
    <citation type="submission" date="2019-05" db="EMBL/GenBank/DDBJ databases">
        <title>Georgenia *** sp. nov., and Georgenia *** sp. nov., isolated from the intestinal contents of plateau pika (Ochotona curzoniae) in the Qinghai-Tibet plateau of China.</title>
        <authorList>
            <person name="Tian Z."/>
        </authorList>
    </citation>
    <scope>NUCLEOTIDE SEQUENCE [LARGE SCALE GENOMIC DNA]</scope>
    <source>
        <strain evidence="2 3">Z443</strain>
    </source>
</reference>
<protein>
    <submittedName>
        <fullName evidence="2">HNH endonuclease</fullName>
    </submittedName>
</protein>
<dbReference type="OrthoDB" id="3823469at2"/>
<dbReference type="InterPro" id="IPR052892">
    <property type="entry name" value="NA-targeting_endonuclease"/>
</dbReference>
<evidence type="ECO:0000313" key="2">
    <source>
        <dbReference type="EMBL" id="QDC24787.1"/>
    </source>
</evidence>
<dbReference type="InterPro" id="IPR003615">
    <property type="entry name" value="HNH_nuc"/>
</dbReference>
<keyword evidence="2" id="KW-0540">Nuclease</keyword>
<dbReference type="SMART" id="SM00507">
    <property type="entry name" value="HNHc"/>
    <property type="match status" value="1"/>
</dbReference>
<accession>A0A5B8C3S2</accession>
<dbReference type="AlphaFoldDB" id="A0A5B8C3S2"/>
<dbReference type="EMBL" id="CP040915">
    <property type="protein sequence ID" value="QDC24787.1"/>
    <property type="molecule type" value="Genomic_DNA"/>
</dbReference>
<evidence type="ECO:0000259" key="1">
    <source>
        <dbReference type="SMART" id="SM00507"/>
    </source>
</evidence>
<name>A0A5B8C3S2_9MICO</name>
<proteinExistence type="predicted"/>
<dbReference type="PANTHER" id="PTHR33877">
    <property type="entry name" value="SLL1193 PROTEIN"/>
    <property type="match status" value="1"/>
</dbReference>